<feature type="compositionally biased region" description="Polar residues" evidence="1">
    <location>
        <begin position="8"/>
        <end position="17"/>
    </location>
</feature>
<dbReference type="OrthoDB" id="2018023at2759"/>
<keyword evidence="4" id="KW-1185">Reference proteome</keyword>
<evidence type="ECO:0000313" key="4">
    <source>
        <dbReference type="Proteomes" id="UP000825935"/>
    </source>
</evidence>
<evidence type="ECO:0000259" key="2">
    <source>
        <dbReference type="PROSITE" id="PS50030"/>
    </source>
</evidence>
<dbReference type="AlphaFoldDB" id="A0A8T2UHA6"/>
<dbReference type="Gene3D" id="1.20.120.1920">
    <property type="entry name" value="UBAP1 SOUBA domain"/>
    <property type="match status" value="1"/>
</dbReference>
<accession>A0A8T2UHA6</accession>
<feature type="compositionally biased region" description="Low complexity" evidence="1">
    <location>
        <begin position="18"/>
        <end position="33"/>
    </location>
</feature>
<gene>
    <name evidence="3" type="ORF">KP509_07G097700</name>
</gene>
<dbReference type="InterPro" id="IPR042575">
    <property type="entry name" value="UBAP1_C"/>
</dbReference>
<dbReference type="Proteomes" id="UP000825935">
    <property type="component" value="Chromosome 7"/>
</dbReference>
<feature type="compositionally biased region" description="Pro residues" evidence="1">
    <location>
        <begin position="34"/>
        <end position="47"/>
    </location>
</feature>
<dbReference type="PANTHER" id="PTHR15960:SF5">
    <property type="entry name" value="LD44032P"/>
    <property type="match status" value="1"/>
</dbReference>
<name>A0A8T2UHA6_CERRI</name>
<dbReference type="GO" id="GO:0000813">
    <property type="term" value="C:ESCRT I complex"/>
    <property type="evidence" value="ECO:0007669"/>
    <property type="project" value="InterPro"/>
</dbReference>
<reference evidence="3" key="1">
    <citation type="submission" date="2021-08" db="EMBL/GenBank/DDBJ databases">
        <title>WGS assembly of Ceratopteris richardii.</title>
        <authorList>
            <person name="Marchant D.B."/>
            <person name="Chen G."/>
            <person name="Jenkins J."/>
            <person name="Shu S."/>
            <person name="Leebens-Mack J."/>
            <person name="Grimwood J."/>
            <person name="Schmutz J."/>
            <person name="Soltis P."/>
            <person name="Soltis D."/>
            <person name="Chen Z.-H."/>
        </authorList>
    </citation>
    <scope>NUCLEOTIDE SEQUENCE</scope>
    <source>
        <strain evidence="3">Whitten #5841</strain>
        <tissue evidence="3">Leaf</tissue>
    </source>
</reference>
<dbReference type="GO" id="GO:0043162">
    <property type="term" value="P:ubiquitin-dependent protein catabolic process via the multivesicular body sorting pathway"/>
    <property type="evidence" value="ECO:0007669"/>
    <property type="project" value="InterPro"/>
</dbReference>
<dbReference type="PROSITE" id="PS50030">
    <property type="entry name" value="UBA"/>
    <property type="match status" value="1"/>
</dbReference>
<organism evidence="3 4">
    <name type="scientific">Ceratopteris richardii</name>
    <name type="common">Triangle waterfern</name>
    <dbReference type="NCBI Taxonomy" id="49495"/>
    <lineage>
        <taxon>Eukaryota</taxon>
        <taxon>Viridiplantae</taxon>
        <taxon>Streptophyta</taxon>
        <taxon>Embryophyta</taxon>
        <taxon>Tracheophyta</taxon>
        <taxon>Polypodiopsida</taxon>
        <taxon>Polypodiidae</taxon>
        <taxon>Polypodiales</taxon>
        <taxon>Pteridineae</taxon>
        <taxon>Pteridaceae</taxon>
        <taxon>Parkerioideae</taxon>
        <taxon>Ceratopteris</taxon>
    </lineage>
</organism>
<sequence>MDIAYPNPSASSSFNTRQQQQPSPYAYPQLAQPVGPPYGRPPPPVPTNAPNRTGIRVTLKPEYRLASPPELLPLMDEIPQSTFQFDFSVERRILEEARKESITFTGSSRRPSSLNRISEAASTGAAEDPVVSKYMSMGLNREAVVLAITTYGDVQTKVMDFVKSYERLREMGFQPAKIADALGRYDNDMERASAHLAG</sequence>
<protein>
    <recommendedName>
        <fullName evidence="2">UBA domain-containing protein</fullName>
    </recommendedName>
</protein>
<dbReference type="PANTHER" id="PTHR15960">
    <property type="entry name" value="LD44032P"/>
    <property type="match status" value="1"/>
</dbReference>
<proteinExistence type="predicted"/>
<feature type="region of interest" description="Disordered" evidence="1">
    <location>
        <begin position="1"/>
        <end position="53"/>
    </location>
</feature>
<comment type="caution">
    <text evidence="3">The sequence shown here is derived from an EMBL/GenBank/DDBJ whole genome shotgun (WGS) entry which is preliminary data.</text>
</comment>
<dbReference type="OMA" id="KESQNWN"/>
<dbReference type="InterPro" id="IPR015940">
    <property type="entry name" value="UBA"/>
</dbReference>
<dbReference type="GO" id="GO:0043130">
    <property type="term" value="F:ubiquitin binding"/>
    <property type="evidence" value="ECO:0007669"/>
    <property type="project" value="InterPro"/>
</dbReference>
<evidence type="ECO:0000313" key="3">
    <source>
        <dbReference type="EMBL" id="KAH7434028.1"/>
    </source>
</evidence>
<dbReference type="EMBL" id="CM035412">
    <property type="protein sequence ID" value="KAH7434028.1"/>
    <property type="molecule type" value="Genomic_DNA"/>
</dbReference>
<evidence type="ECO:0000256" key="1">
    <source>
        <dbReference type="SAM" id="MobiDB-lite"/>
    </source>
</evidence>
<dbReference type="InterPro" id="IPR038870">
    <property type="entry name" value="UBAP1"/>
</dbReference>
<feature type="domain" description="UBA" evidence="2">
    <location>
        <begin position="153"/>
        <end position="198"/>
    </location>
</feature>